<feature type="compositionally biased region" description="Basic and acidic residues" evidence="1">
    <location>
        <begin position="59"/>
        <end position="68"/>
    </location>
</feature>
<feature type="compositionally biased region" description="Acidic residues" evidence="1">
    <location>
        <begin position="318"/>
        <end position="327"/>
    </location>
</feature>
<proteinExistence type="predicted"/>
<organism evidence="2 3">
    <name type="scientific">Angomonas deanei</name>
    <dbReference type="NCBI Taxonomy" id="59799"/>
    <lineage>
        <taxon>Eukaryota</taxon>
        <taxon>Discoba</taxon>
        <taxon>Euglenozoa</taxon>
        <taxon>Kinetoplastea</taxon>
        <taxon>Metakinetoplastina</taxon>
        <taxon>Trypanosomatida</taxon>
        <taxon>Trypanosomatidae</taxon>
        <taxon>Strigomonadinae</taxon>
        <taxon>Angomonas</taxon>
    </lineage>
</organism>
<dbReference type="Proteomes" id="UP000515908">
    <property type="component" value="Chromosome 21"/>
</dbReference>
<dbReference type="EMBL" id="LR877165">
    <property type="protein sequence ID" value="CAD2221391.1"/>
    <property type="molecule type" value="Genomic_DNA"/>
</dbReference>
<evidence type="ECO:0000313" key="2">
    <source>
        <dbReference type="EMBL" id="CAD2221391.1"/>
    </source>
</evidence>
<feature type="compositionally biased region" description="Basic and acidic residues" evidence="1">
    <location>
        <begin position="331"/>
        <end position="346"/>
    </location>
</feature>
<keyword evidence="3" id="KW-1185">Reference proteome</keyword>
<feature type="compositionally biased region" description="Acidic residues" evidence="1">
    <location>
        <begin position="247"/>
        <end position="256"/>
    </location>
</feature>
<sequence>MGGEQDDRAVPLLSQDNAEEPVEEPVALRSAEVEELPPALRDNESVASYEEPIEPSALHSHDYEEAKPVDPNALASEEDHLLPATAGVATSPTKMMGEESNDRGVALLSQENGEEPVEENVFPASTDVAKSPTKAMGGEQDDRAVPLLSQDNAEEPVEEPVALRSAEVEELPPALRDNESVASYEEPIEPSALHSHDYEEAKPVDPNALASEEDHLLPATAGVATSPTKMLGEESNDRGVALLSQENGEEPVEEEVPVTLREEEKRPCAVHREEEDQEPLTSTEEHILPASTNVAKTPTKVMGGEANDRRVPLLSQDNAEEPVEEEIPVSLKEEEKRPKAVHREEENCQPLTSTEEHILPASTSVAKTPTKAMGEERDDRAVALLPQEGTKGPEEEEILPASTDVAKTPTKAMGEERDDQEPIGSPATRSKAVDPKVPEEEEILPCLY</sequence>
<name>A0A7G2CQW9_9TRYP</name>
<protein>
    <submittedName>
        <fullName evidence="2">Uncharacterized protein</fullName>
    </submittedName>
</protein>
<evidence type="ECO:0000313" key="3">
    <source>
        <dbReference type="Proteomes" id="UP000515908"/>
    </source>
</evidence>
<gene>
    <name evidence="2" type="ORF">ADEAN_000892300</name>
</gene>
<accession>A0A7G2CQW9</accession>
<evidence type="ECO:0000256" key="1">
    <source>
        <dbReference type="SAM" id="MobiDB-lite"/>
    </source>
</evidence>
<dbReference type="VEuPathDB" id="TriTrypDB:ADEAN_000892300"/>
<feature type="compositionally biased region" description="Basic and acidic residues" evidence="1">
    <location>
        <begin position="260"/>
        <end position="274"/>
    </location>
</feature>
<dbReference type="AlphaFoldDB" id="A0A7G2CQW9"/>
<feature type="compositionally biased region" description="Acidic residues" evidence="1">
    <location>
        <begin position="439"/>
        <end position="448"/>
    </location>
</feature>
<feature type="region of interest" description="Disordered" evidence="1">
    <location>
        <begin position="219"/>
        <end position="448"/>
    </location>
</feature>
<reference evidence="2 3" key="1">
    <citation type="submission" date="2020-08" db="EMBL/GenBank/DDBJ databases">
        <authorList>
            <person name="Newling K."/>
            <person name="Davey J."/>
            <person name="Forrester S."/>
        </authorList>
    </citation>
    <scope>NUCLEOTIDE SEQUENCE [LARGE SCALE GENOMIC DNA]</scope>
    <source>
        <strain evidence="3">Crithidia deanei Carvalho (ATCC PRA-265)</strain>
    </source>
</reference>
<feature type="region of interest" description="Disordered" evidence="1">
    <location>
        <begin position="1"/>
        <end position="184"/>
    </location>
</feature>